<proteinExistence type="predicted"/>
<dbReference type="AlphaFoldDB" id="A0AA39SW67"/>
<comment type="caution">
    <text evidence="1">The sequence shown here is derived from an EMBL/GenBank/DDBJ whole genome shotgun (WGS) entry which is preliminary data.</text>
</comment>
<name>A0AA39SW67_ACESA</name>
<accession>A0AA39SW67</accession>
<dbReference type="Proteomes" id="UP001168877">
    <property type="component" value="Unassembled WGS sequence"/>
</dbReference>
<organism evidence="1 2">
    <name type="scientific">Acer saccharum</name>
    <name type="common">Sugar maple</name>
    <dbReference type="NCBI Taxonomy" id="4024"/>
    <lineage>
        <taxon>Eukaryota</taxon>
        <taxon>Viridiplantae</taxon>
        <taxon>Streptophyta</taxon>
        <taxon>Embryophyta</taxon>
        <taxon>Tracheophyta</taxon>
        <taxon>Spermatophyta</taxon>
        <taxon>Magnoliopsida</taxon>
        <taxon>eudicotyledons</taxon>
        <taxon>Gunneridae</taxon>
        <taxon>Pentapetalae</taxon>
        <taxon>rosids</taxon>
        <taxon>malvids</taxon>
        <taxon>Sapindales</taxon>
        <taxon>Sapindaceae</taxon>
        <taxon>Hippocastanoideae</taxon>
        <taxon>Acereae</taxon>
        <taxon>Acer</taxon>
    </lineage>
</organism>
<dbReference type="EMBL" id="JAUESC010000002">
    <property type="protein sequence ID" value="KAK0606001.1"/>
    <property type="molecule type" value="Genomic_DNA"/>
</dbReference>
<reference evidence="1" key="1">
    <citation type="journal article" date="2022" name="Plant J.">
        <title>Strategies of tolerance reflected in two North American maple genomes.</title>
        <authorList>
            <person name="McEvoy S.L."/>
            <person name="Sezen U.U."/>
            <person name="Trouern-Trend A."/>
            <person name="McMahon S.M."/>
            <person name="Schaberg P.G."/>
            <person name="Yang J."/>
            <person name="Wegrzyn J.L."/>
            <person name="Swenson N.G."/>
        </authorList>
    </citation>
    <scope>NUCLEOTIDE SEQUENCE</scope>
    <source>
        <strain evidence="1">NS2018</strain>
    </source>
</reference>
<evidence type="ECO:0000313" key="2">
    <source>
        <dbReference type="Proteomes" id="UP001168877"/>
    </source>
</evidence>
<protein>
    <submittedName>
        <fullName evidence="1">Uncharacterized protein</fullName>
    </submittedName>
</protein>
<gene>
    <name evidence="1" type="ORF">LWI29_033067</name>
</gene>
<reference evidence="1" key="2">
    <citation type="submission" date="2023-06" db="EMBL/GenBank/DDBJ databases">
        <authorList>
            <person name="Swenson N.G."/>
            <person name="Wegrzyn J.L."/>
            <person name="Mcevoy S.L."/>
        </authorList>
    </citation>
    <scope>NUCLEOTIDE SEQUENCE</scope>
    <source>
        <strain evidence="1">NS2018</strain>
        <tissue evidence="1">Leaf</tissue>
    </source>
</reference>
<sequence length="91" mass="10682">MALREIIKKGIRVPSVSISTPLKHGRSSILQLLRLPENRFLLQPKTYQYSLSALSYKGLVVVEYWQKNPLYGGFMQVQNCWQREEMRIQLD</sequence>
<evidence type="ECO:0000313" key="1">
    <source>
        <dbReference type="EMBL" id="KAK0606001.1"/>
    </source>
</evidence>
<keyword evidence="2" id="KW-1185">Reference proteome</keyword>